<dbReference type="PANTHER" id="PTHR22946:SF12">
    <property type="entry name" value="CONIDIAL PIGMENT BIOSYNTHESIS PROTEIN AYG1 (AFU_ORTHOLOGUE AFUA_2G17550)"/>
    <property type="match status" value="1"/>
</dbReference>
<organism evidence="2 3">
    <name type="scientific">Sphingobium xenophagum</name>
    <dbReference type="NCBI Taxonomy" id="121428"/>
    <lineage>
        <taxon>Bacteria</taxon>
        <taxon>Pseudomonadati</taxon>
        <taxon>Pseudomonadota</taxon>
        <taxon>Alphaproteobacteria</taxon>
        <taxon>Sphingomonadales</taxon>
        <taxon>Sphingomonadaceae</taxon>
        <taxon>Sphingobium</taxon>
    </lineage>
</organism>
<dbReference type="Pfam" id="PF00326">
    <property type="entry name" value="Peptidase_S9"/>
    <property type="match status" value="1"/>
</dbReference>
<dbReference type="InterPro" id="IPR050261">
    <property type="entry name" value="FrsA_esterase"/>
</dbReference>
<reference evidence="2 3" key="1">
    <citation type="submission" date="2023-07" db="EMBL/GenBank/DDBJ databases">
        <title>Sorghum-associated microbial communities from plants grown in Nebraska, USA.</title>
        <authorList>
            <person name="Schachtman D."/>
        </authorList>
    </citation>
    <scope>NUCLEOTIDE SEQUENCE [LARGE SCALE GENOMIC DNA]</scope>
    <source>
        <strain evidence="2 3">4256</strain>
    </source>
</reference>
<keyword evidence="2" id="KW-0378">Hydrolase</keyword>
<dbReference type="Gene3D" id="1.20.1440.110">
    <property type="entry name" value="acylaminoacyl peptidase"/>
    <property type="match status" value="1"/>
</dbReference>
<evidence type="ECO:0000259" key="1">
    <source>
        <dbReference type="Pfam" id="PF00326"/>
    </source>
</evidence>
<gene>
    <name evidence="2" type="ORF">J2W40_004027</name>
</gene>
<keyword evidence="3" id="KW-1185">Reference proteome</keyword>
<dbReference type="InterPro" id="IPR001375">
    <property type="entry name" value="Peptidase_S9_cat"/>
</dbReference>
<dbReference type="PANTHER" id="PTHR22946">
    <property type="entry name" value="DIENELACTONE HYDROLASE DOMAIN-CONTAINING PROTEIN-RELATED"/>
    <property type="match status" value="1"/>
</dbReference>
<sequence>MFEPFAEKYIWNLSVNLALSMGAAIGEIDEANRPVLADASSDEDNLATFVASWTALADRVADMAEIDEAAGHDLSAAAKYRRACVYYMTVERLQQRTASSRKVAYERMLAMFAKFIRLNKEPCELVDIPYRGSFLPALLSVAEPVDGRPAPCIVFVNGLDGVKEMAYLSHVCSDFRARGVSVLVVDQPGVGGALRLNNLPAIIETEKWASLCVDFLQARADVDPDRIGVAGWSLGGYYAPRAAAFEPRFKLCVAWGANHGWGEMQKRRMAREGKNPVPHYWDHVMWVWGQPDIDTYMNFVTGISLDGVVERIRVPFLITHGENDRQIPVEYAHRSYDQATASPHRELRIFTRKEGGIEHISADVMEPVRSFIADWIADRFAAMPQTA</sequence>
<dbReference type="GO" id="GO:0016787">
    <property type="term" value="F:hydrolase activity"/>
    <property type="evidence" value="ECO:0007669"/>
    <property type="project" value="UniProtKB-KW"/>
</dbReference>
<evidence type="ECO:0000313" key="2">
    <source>
        <dbReference type="EMBL" id="MDR7157179.1"/>
    </source>
</evidence>
<comment type="caution">
    <text evidence="2">The sequence shown here is derived from an EMBL/GenBank/DDBJ whole genome shotgun (WGS) entry which is preliminary data.</text>
</comment>
<dbReference type="EMBL" id="JAVDWV010000032">
    <property type="protein sequence ID" value="MDR7157179.1"/>
    <property type="molecule type" value="Genomic_DNA"/>
</dbReference>
<dbReference type="RefSeq" id="WP_310227701.1">
    <property type="nucleotide sequence ID" value="NZ_JAVDWV010000032.1"/>
</dbReference>
<dbReference type="Gene3D" id="3.40.50.1820">
    <property type="entry name" value="alpha/beta hydrolase"/>
    <property type="match status" value="1"/>
</dbReference>
<proteinExistence type="predicted"/>
<dbReference type="Proteomes" id="UP001267638">
    <property type="component" value="Unassembled WGS sequence"/>
</dbReference>
<accession>A0ABU1X7B4</accession>
<protein>
    <submittedName>
        <fullName evidence="2">Dienelactone hydrolase</fullName>
    </submittedName>
</protein>
<name>A0ABU1X7B4_SPHXE</name>
<feature type="domain" description="Peptidase S9 prolyl oligopeptidase catalytic" evidence="1">
    <location>
        <begin position="212"/>
        <end position="351"/>
    </location>
</feature>
<dbReference type="InterPro" id="IPR029058">
    <property type="entry name" value="AB_hydrolase_fold"/>
</dbReference>
<evidence type="ECO:0000313" key="3">
    <source>
        <dbReference type="Proteomes" id="UP001267638"/>
    </source>
</evidence>
<dbReference type="SUPFAM" id="SSF53474">
    <property type="entry name" value="alpha/beta-Hydrolases"/>
    <property type="match status" value="1"/>
</dbReference>